<dbReference type="InterPro" id="IPR022742">
    <property type="entry name" value="Hydrolase_4"/>
</dbReference>
<dbReference type="EMBL" id="JX456532">
    <property type="protein sequence ID" value="AFS60635.1"/>
    <property type="molecule type" value="Genomic_DNA"/>
</dbReference>
<name>J9ZW26_BACS1</name>
<dbReference type="InterPro" id="IPR029058">
    <property type="entry name" value="AB_hydrolase_fold"/>
</dbReference>
<feature type="domain" description="Serine aminopeptidase S33" evidence="2">
    <location>
        <begin position="312"/>
        <end position="540"/>
    </location>
</feature>
<dbReference type="PANTHER" id="PTHR43265">
    <property type="entry name" value="ESTERASE ESTD"/>
    <property type="match status" value="1"/>
</dbReference>
<dbReference type="InterPro" id="IPR053145">
    <property type="entry name" value="AB_hydrolase_Est10"/>
</dbReference>
<evidence type="ECO:0000259" key="2">
    <source>
        <dbReference type="Pfam" id="PF12146"/>
    </source>
</evidence>
<protein>
    <submittedName>
        <fullName evidence="3">Putative transporter/hydrolase</fullName>
    </submittedName>
</protein>
<gene>
    <name evidence="3" type="primary">poyJ</name>
</gene>
<dbReference type="GO" id="GO:0052689">
    <property type="term" value="F:carboxylic ester hydrolase activity"/>
    <property type="evidence" value="ECO:0007669"/>
    <property type="project" value="TreeGrafter"/>
</dbReference>
<reference evidence="3" key="1">
    <citation type="journal article" date="2012" name="Science">
        <title>Metagenome mining reveals polytheonamides as posttranslationally modified ribosomal peptides.</title>
        <authorList>
            <person name="Freeman M.F."/>
            <person name="Gurgui C."/>
            <person name="Helf M.J."/>
            <person name="Morinaka B.I."/>
            <person name="Uria A.R."/>
            <person name="Oldham N.J."/>
            <person name="Sahl H.G."/>
            <person name="Matsunaga S."/>
            <person name="Piel J."/>
        </authorList>
    </citation>
    <scope>NUCLEOTIDE SEQUENCE</scope>
</reference>
<dbReference type="PANTHER" id="PTHR43265:SF1">
    <property type="entry name" value="ESTERASE ESTD"/>
    <property type="match status" value="1"/>
</dbReference>
<evidence type="ECO:0000313" key="3">
    <source>
        <dbReference type="EMBL" id="AFS60635.1"/>
    </source>
</evidence>
<feature type="compositionally biased region" description="Low complexity" evidence="1">
    <location>
        <begin position="17"/>
        <end position="30"/>
    </location>
</feature>
<dbReference type="SUPFAM" id="SSF53474">
    <property type="entry name" value="alpha/beta-Hydrolases"/>
    <property type="match status" value="1"/>
</dbReference>
<dbReference type="Gene3D" id="3.40.50.1820">
    <property type="entry name" value="alpha/beta hydrolase"/>
    <property type="match status" value="1"/>
</dbReference>
<organism evidence="3">
    <name type="scientific">Bacterium symbiont subsp. Theonella swinhoei (strain pTSMAC1)</name>
    <dbReference type="NCBI Taxonomy" id="1221190"/>
    <lineage>
        <taxon>Bacteria</taxon>
    </lineage>
</organism>
<feature type="region of interest" description="Disordered" evidence="1">
    <location>
        <begin position="1"/>
        <end position="30"/>
    </location>
</feature>
<sequence length="578" mass="62888">MSQSNRMGTTPADATEAGTDSSAAPAGDASADQEVAPGWVAVLFPNGEPLVYALSIADERYATQWTVYRGPREGDLHEIEFFLELDPVAMGLGGELVRQRSVLLCNGALDPVHYLSEAGGTRWEVRFESAEVTATLPDGSEQVVPRGEAQFIAADNVPGHKALIFAALACRKLLDQEVTVGLFLANQLAAVPYQMSPALDLAAESGTWHRSSHLEEIHLDEHGLMIEGMVPTQGVRGWLERPGPPVPQWLDEDQPVTVPLRYHYRDNTRFRLEDVTIPGPVTPIGATLSIPEGPGPFPAVLFLSGSGTHDRHGIAGEIDMGTHEIMDFLAEQGLLGLRFDSRGAGTTKMGEDTLVRGLDSEIADARACLEFLRARPEAAGGAVFLLGHSQGGTVALVLAEQEGIALRGVVLMATMGRSIEDVITDQIVYMGKDIGLTDEQIEQQIQEVQEAVELVKADHPWNPDNIPHYLLAMFRSPTWLKQLLLYRTVELITRLQCPLLVCQGSKDFQVSAERDAELLVTAAQSAGGDCTYALFPNLDHLFKATAGESTMAQYFDQTRHVDPEFLQRVAAWLSEHAS</sequence>
<evidence type="ECO:0000256" key="1">
    <source>
        <dbReference type="SAM" id="MobiDB-lite"/>
    </source>
</evidence>
<dbReference type="Pfam" id="PF12146">
    <property type="entry name" value="Hydrolase_4"/>
    <property type="match status" value="1"/>
</dbReference>
<proteinExistence type="predicted"/>
<accession>J9ZW26</accession>
<keyword evidence="3" id="KW-0378">Hydrolase</keyword>
<dbReference type="AlphaFoldDB" id="J9ZW26"/>